<proteinExistence type="predicted"/>
<name>A0A8J3A3R0_9PROT</name>
<dbReference type="AlphaFoldDB" id="A0A8J3A3R0"/>
<evidence type="ECO:0000313" key="2">
    <source>
        <dbReference type="Proteomes" id="UP000621856"/>
    </source>
</evidence>
<dbReference type="Pfam" id="PF23812">
    <property type="entry name" value="Phage_TAC_18"/>
    <property type="match status" value="1"/>
</dbReference>
<sequence>MREAGMAVSEPTPPRGAEYLWNAFLALSEARRYDQGDPQPLSLLEIKAWTELYARPLSPREIEIIQIMDGVFRNTFARVMRTNEKRREYLQGK</sequence>
<reference evidence="1" key="1">
    <citation type="journal article" date="2014" name="Int. J. Syst. Evol. Microbiol.">
        <title>Complete genome sequence of Corynebacterium casei LMG S-19264T (=DSM 44701T), isolated from a smear-ripened cheese.</title>
        <authorList>
            <consortium name="US DOE Joint Genome Institute (JGI-PGF)"/>
            <person name="Walter F."/>
            <person name="Albersmeier A."/>
            <person name="Kalinowski J."/>
            <person name="Ruckert C."/>
        </authorList>
    </citation>
    <scope>NUCLEOTIDE SEQUENCE</scope>
    <source>
        <strain evidence="1">CGMCC 1.14984</strain>
    </source>
</reference>
<evidence type="ECO:0000313" key="1">
    <source>
        <dbReference type="EMBL" id="GGI00012.1"/>
    </source>
</evidence>
<dbReference type="Proteomes" id="UP000621856">
    <property type="component" value="Unassembled WGS sequence"/>
</dbReference>
<protein>
    <submittedName>
        <fullName evidence="1">Uncharacterized protein</fullName>
    </submittedName>
</protein>
<comment type="caution">
    <text evidence="1">The sequence shown here is derived from an EMBL/GenBank/DDBJ whole genome shotgun (WGS) entry which is preliminary data.</text>
</comment>
<dbReference type="EMBL" id="BMGZ01000003">
    <property type="protein sequence ID" value="GGI00012.1"/>
    <property type="molecule type" value="Genomic_DNA"/>
</dbReference>
<accession>A0A8J3A3R0</accession>
<reference evidence="1" key="2">
    <citation type="submission" date="2020-09" db="EMBL/GenBank/DDBJ databases">
        <authorList>
            <person name="Sun Q."/>
            <person name="Zhou Y."/>
        </authorList>
    </citation>
    <scope>NUCLEOTIDE SEQUENCE</scope>
    <source>
        <strain evidence="1">CGMCC 1.14984</strain>
    </source>
</reference>
<gene>
    <name evidence="1" type="ORF">GCM10011355_27300</name>
</gene>
<dbReference type="InterPro" id="IPR056919">
    <property type="entry name" value="Phage_TAC_18"/>
</dbReference>
<organism evidence="1 2">
    <name type="scientific">Aquisalinus luteolus</name>
    <dbReference type="NCBI Taxonomy" id="1566827"/>
    <lineage>
        <taxon>Bacteria</taxon>
        <taxon>Pseudomonadati</taxon>
        <taxon>Pseudomonadota</taxon>
        <taxon>Alphaproteobacteria</taxon>
        <taxon>Parvularculales</taxon>
        <taxon>Parvularculaceae</taxon>
        <taxon>Aquisalinus</taxon>
    </lineage>
</organism>